<dbReference type="Proteomes" id="UP000485058">
    <property type="component" value="Unassembled WGS sequence"/>
</dbReference>
<comment type="caution">
    <text evidence="1">The sequence shown here is derived from an EMBL/GenBank/DDBJ whole genome shotgun (WGS) entry which is preliminary data.</text>
</comment>
<dbReference type="AlphaFoldDB" id="A0A699Z7A4"/>
<proteinExistence type="predicted"/>
<dbReference type="EMBL" id="BLLF01001237">
    <property type="protein sequence ID" value="GFH18021.1"/>
    <property type="molecule type" value="Genomic_DNA"/>
</dbReference>
<reference evidence="1 2" key="1">
    <citation type="submission" date="2020-02" db="EMBL/GenBank/DDBJ databases">
        <title>Draft genome sequence of Haematococcus lacustris strain NIES-144.</title>
        <authorList>
            <person name="Morimoto D."/>
            <person name="Nakagawa S."/>
            <person name="Yoshida T."/>
            <person name="Sawayama S."/>
        </authorList>
    </citation>
    <scope>NUCLEOTIDE SEQUENCE [LARGE SCALE GENOMIC DNA]</scope>
    <source>
        <strain evidence="1 2">NIES-144</strain>
    </source>
</reference>
<evidence type="ECO:0000313" key="1">
    <source>
        <dbReference type="EMBL" id="GFH18021.1"/>
    </source>
</evidence>
<evidence type="ECO:0000313" key="2">
    <source>
        <dbReference type="Proteomes" id="UP000485058"/>
    </source>
</evidence>
<keyword evidence="2" id="KW-1185">Reference proteome</keyword>
<gene>
    <name evidence="1" type="ORF">HaLaN_14755</name>
</gene>
<accession>A0A699Z7A4</accession>
<sequence>MWVMGVLKKEHLAMLRHTRPRDQPQALIPAEGQRLALVERAQAEGRSRLGAGRQTGGSGQGELQVVHLGLPEWCALRFNSEMNAADQQLAASAQGLPQVAGHLHPALQLFRKPGAAGSGSGASLSKIR</sequence>
<protein>
    <submittedName>
        <fullName evidence="1">Uncharacterized protein</fullName>
    </submittedName>
</protein>
<name>A0A699Z7A4_HAELA</name>
<organism evidence="1 2">
    <name type="scientific">Haematococcus lacustris</name>
    <name type="common">Green alga</name>
    <name type="synonym">Haematococcus pluvialis</name>
    <dbReference type="NCBI Taxonomy" id="44745"/>
    <lineage>
        <taxon>Eukaryota</taxon>
        <taxon>Viridiplantae</taxon>
        <taxon>Chlorophyta</taxon>
        <taxon>core chlorophytes</taxon>
        <taxon>Chlorophyceae</taxon>
        <taxon>CS clade</taxon>
        <taxon>Chlamydomonadales</taxon>
        <taxon>Haematococcaceae</taxon>
        <taxon>Haematococcus</taxon>
    </lineage>
</organism>